<protein>
    <submittedName>
        <fullName evidence="2">Cell number regulator 3-like</fullName>
    </submittedName>
</protein>
<evidence type="ECO:0000256" key="1">
    <source>
        <dbReference type="ARBA" id="ARBA00009024"/>
    </source>
</evidence>
<accession>A0A8C5CUW3</accession>
<dbReference type="OrthoDB" id="1045822at2759"/>
<dbReference type="AlphaFoldDB" id="A0A8C5CUW3"/>
<sequence length="214" mass="23003">MANSVVVHHVPPSPPELTGWSTELLDCCDDMNSCCYAFWCWPCFACTTTKKFGERRCLPLLDILTPAVAAAVGIPLCVPPAGLALRVAIRHRYGIKGTLCKDIMASCFCGWCSWCQLAREMKLRNRVPGVCHGPAQAGVVNMQPPPSTLTSPQVQLVHQPSFIAPSHGYGPVVPAPGPVAPVYFTTWTAETCPTSAPAGGAYPLPSYPFQSDFL</sequence>
<dbReference type="OMA" id="GHNIMPE"/>
<name>A0A8C5CUW3_GADMO</name>
<dbReference type="InterPro" id="IPR006461">
    <property type="entry name" value="PLAC_motif_containing"/>
</dbReference>
<reference evidence="2" key="1">
    <citation type="submission" date="2025-08" db="UniProtKB">
        <authorList>
            <consortium name="Ensembl"/>
        </authorList>
    </citation>
    <scope>IDENTIFICATION</scope>
</reference>
<dbReference type="Pfam" id="PF04749">
    <property type="entry name" value="PLAC8"/>
    <property type="match status" value="1"/>
</dbReference>
<dbReference type="PANTHER" id="PTHR15907">
    <property type="entry name" value="DUF614 FAMILY PROTEIN-RELATED"/>
    <property type="match status" value="1"/>
</dbReference>
<evidence type="ECO:0000313" key="3">
    <source>
        <dbReference type="Proteomes" id="UP000694546"/>
    </source>
</evidence>
<dbReference type="Ensembl" id="ENSGMOT00000053907.1">
    <property type="protein sequence ID" value="ENSGMOP00000066442.1"/>
    <property type="gene ID" value="ENSGMOG00000029535.1"/>
</dbReference>
<gene>
    <name evidence="2" type="primary">LOC115555312</name>
</gene>
<dbReference type="NCBIfam" id="TIGR01571">
    <property type="entry name" value="A_thal_Cys_rich"/>
    <property type="match status" value="1"/>
</dbReference>
<keyword evidence="3" id="KW-1185">Reference proteome</keyword>
<dbReference type="GeneTree" id="ENSGT00940000163701"/>
<evidence type="ECO:0000313" key="2">
    <source>
        <dbReference type="Ensembl" id="ENSGMOP00000066442.1"/>
    </source>
</evidence>
<organism evidence="2 3">
    <name type="scientific">Gadus morhua</name>
    <name type="common">Atlantic cod</name>
    <dbReference type="NCBI Taxonomy" id="8049"/>
    <lineage>
        <taxon>Eukaryota</taxon>
        <taxon>Metazoa</taxon>
        <taxon>Chordata</taxon>
        <taxon>Craniata</taxon>
        <taxon>Vertebrata</taxon>
        <taxon>Euteleostomi</taxon>
        <taxon>Actinopterygii</taxon>
        <taxon>Neopterygii</taxon>
        <taxon>Teleostei</taxon>
        <taxon>Neoteleostei</taxon>
        <taxon>Acanthomorphata</taxon>
        <taxon>Zeiogadaria</taxon>
        <taxon>Gadariae</taxon>
        <taxon>Gadiformes</taxon>
        <taxon>Gadoidei</taxon>
        <taxon>Gadidae</taxon>
        <taxon>Gadus</taxon>
    </lineage>
</organism>
<comment type="similarity">
    <text evidence="1">Belongs to the cornifelin family.</text>
</comment>
<reference evidence="2" key="2">
    <citation type="submission" date="2025-09" db="UniProtKB">
        <authorList>
            <consortium name="Ensembl"/>
        </authorList>
    </citation>
    <scope>IDENTIFICATION</scope>
</reference>
<dbReference type="RefSeq" id="XP_030227983.1">
    <property type="nucleotide sequence ID" value="XM_030372123.1"/>
</dbReference>
<dbReference type="GeneID" id="115555312"/>
<proteinExistence type="inferred from homology"/>
<dbReference type="Proteomes" id="UP000694546">
    <property type="component" value="Chromosome 12"/>
</dbReference>